<sequence>MKRVRAYQTVRKKSQQLANKKIRPTRDDVKCTKVSRSSYITETNLRQYHEKDIWIFDTEGTSPFCCQNNFLQNFQPVNNMRMTVAVGGMTCEIKGNGTVSKIFQNKGEPEVVDFKNIFYSPKLQKSHISGSLIDKAGSICICKKGQINASDNYGHKVFTAE</sequence>
<dbReference type="EMBL" id="BMAO01011239">
    <property type="protein sequence ID" value="GFQ72142.1"/>
    <property type="molecule type" value="Genomic_DNA"/>
</dbReference>
<reference evidence="2" key="1">
    <citation type="submission" date="2020-07" db="EMBL/GenBank/DDBJ databases">
        <title>Multicomponent nature underlies the extraordinary mechanical properties of spider dragline silk.</title>
        <authorList>
            <person name="Kono N."/>
            <person name="Nakamura H."/>
            <person name="Mori M."/>
            <person name="Yoshida Y."/>
            <person name="Ohtoshi R."/>
            <person name="Malay A.D."/>
            <person name="Moran D.A.P."/>
            <person name="Tomita M."/>
            <person name="Numata K."/>
            <person name="Arakawa K."/>
        </authorList>
    </citation>
    <scope>NUCLEOTIDE SEQUENCE</scope>
</reference>
<evidence type="ECO:0000313" key="3">
    <source>
        <dbReference type="Proteomes" id="UP000887116"/>
    </source>
</evidence>
<keyword evidence="3" id="KW-1185">Reference proteome</keyword>
<comment type="caution">
    <text evidence="2">The sequence shown here is derived from an EMBL/GenBank/DDBJ whole genome shotgun (WGS) entry which is preliminary data.</text>
</comment>
<gene>
    <name evidence="2" type="primary">AVEN_76092_1</name>
    <name evidence="2" type="ORF">TNCT_343771</name>
</gene>
<protein>
    <recommendedName>
        <fullName evidence="1">Retrovirus-related Pol polyprotein from transposon TNT 1-94-like beta-barrel domain-containing protein</fullName>
    </recommendedName>
</protein>
<evidence type="ECO:0000313" key="2">
    <source>
        <dbReference type="EMBL" id="GFQ72142.1"/>
    </source>
</evidence>
<dbReference type="OrthoDB" id="7548346at2759"/>
<dbReference type="Pfam" id="PF22936">
    <property type="entry name" value="Pol_BBD"/>
    <property type="match status" value="1"/>
</dbReference>
<dbReference type="AlphaFoldDB" id="A0A8X6F706"/>
<dbReference type="Proteomes" id="UP000887116">
    <property type="component" value="Unassembled WGS sequence"/>
</dbReference>
<dbReference type="InterPro" id="IPR054722">
    <property type="entry name" value="PolX-like_BBD"/>
</dbReference>
<accession>A0A8X6F706</accession>
<proteinExistence type="predicted"/>
<evidence type="ECO:0000259" key="1">
    <source>
        <dbReference type="Pfam" id="PF22936"/>
    </source>
</evidence>
<organism evidence="2 3">
    <name type="scientific">Trichonephila clavata</name>
    <name type="common">Joro spider</name>
    <name type="synonym">Nephila clavata</name>
    <dbReference type="NCBI Taxonomy" id="2740835"/>
    <lineage>
        <taxon>Eukaryota</taxon>
        <taxon>Metazoa</taxon>
        <taxon>Ecdysozoa</taxon>
        <taxon>Arthropoda</taxon>
        <taxon>Chelicerata</taxon>
        <taxon>Arachnida</taxon>
        <taxon>Araneae</taxon>
        <taxon>Araneomorphae</taxon>
        <taxon>Entelegynae</taxon>
        <taxon>Araneoidea</taxon>
        <taxon>Nephilidae</taxon>
        <taxon>Trichonephila</taxon>
    </lineage>
</organism>
<name>A0A8X6F706_TRICU</name>
<feature type="domain" description="Retrovirus-related Pol polyprotein from transposon TNT 1-94-like beta-barrel" evidence="1">
    <location>
        <begin position="54"/>
        <end position="137"/>
    </location>
</feature>